<protein>
    <submittedName>
        <fullName evidence="3">FG-GAP repeat protein</fullName>
    </submittedName>
</protein>
<dbReference type="InterPro" id="IPR028994">
    <property type="entry name" value="Integrin_alpha_N"/>
</dbReference>
<dbReference type="PANTHER" id="PTHR44103:SF1">
    <property type="entry name" value="PROPROTEIN CONVERTASE P"/>
    <property type="match status" value="1"/>
</dbReference>
<comment type="caution">
    <text evidence="3">The sequence shown here is derived from an EMBL/GenBank/DDBJ whole genome shotgun (WGS) entry which is preliminary data.</text>
</comment>
<dbReference type="AlphaFoldDB" id="A0A5C6BJ00"/>
<sequence precursor="true">MLTLPLRFLAVALCVHLLLGNSRTEAAEKQPQSNNFKKIQLTPRYYCDGIATGDINRDGHADIVAGPYWYAGPKFTAAHEFYIADPLEPEKSPSNSMFSFVHDFNGDGWPDILVLGRVHLHPAYWYENPGDQDSVWLKHFVFERVYGESPTLVDLDGDGRPQLVCHWEGRWGWIEPNREAPTEPWQFKPLSEPGDWKEFYHGTGVGDIDGDGRLDLVLNDGWFIQPSKPNTPWTWHAHRFSDDRGGAQMFVYDIDGDGDNDVVSSLNAHGWGLAWFEQYREGDEIAFRRHQLMGTREEIEKYGVAFTQPHALDLGDINGDGLKDLVIGKRMWAHGPKGDIEPSAAPVLYWFELTHQDGAARFVPHLIDDHSGVGVQVTIADVNGDGVNDILTASKLGSFVFINQRCKQ</sequence>
<dbReference type="Proteomes" id="UP000320735">
    <property type="component" value="Unassembled WGS sequence"/>
</dbReference>
<dbReference type="Pfam" id="PF13517">
    <property type="entry name" value="FG-GAP_3"/>
    <property type="match status" value="2"/>
</dbReference>
<evidence type="ECO:0000256" key="1">
    <source>
        <dbReference type="ARBA" id="ARBA00022729"/>
    </source>
</evidence>
<name>A0A5C6BJ00_9PLAN</name>
<accession>A0A5C6BJ00</accession>
<keyword evidence="1 2" id="KW-0732">Signal</keyword>
<evidence type="ECO:0000313" key="4">
    <source>
        <dbReference type="Proteomes" id="UP000320735"/>
    </source>
</evidence>
<dbReference type="InterPro" id="IPR013517">
    <property type="entry name" value="FG-GAP"/>
</dbReference>
<keyword evidence="4" id="KW-1185">Reference proteome</keyword>
<gene>
    <name evidence="3" type="ORF">CA54_09710</name>
</gene>
<organism evidence="3 4">
    <name type="scientific">Symmachiella macrocystis</name>
    <dbReference type="NCBI Taxonomy" id="2527985"/>
    <lineage>
        <taxon>Bacteria</taxon>
        <taxon>Pseudomonadati</taxon>
        <taxon>Planctomycetota</taxon>
        <taxon>Planctomycetia</taxon>
        <taxon>Planctomycetales</taxon>
        <taxon>Planctomycetaceae</taxon>
        <taxon>Symmachiella</taxon>
    </lineage>
</organism>
<dbReference type="OrthoDB" id="228608at2"/>
<feature type="signal peptide" evidence="2">
    <location>
        <begin position="1"/>
        <end position="26"/>
    </location>
</feature>
<dbReference type="Gene3D" id="2.130.10.130">
    <property type="entry name" value="Integrin alpha, N-terminal"/>
    <property type="match status" value="2"/>
</dbReference>
<dbReference type="RefSeq" id="WP_146369661.1">
    <property type="nucleotide sequence ID" value="NZ_SJPP01000001.1"/>
</dbReference>
<dbReference type="EMBL" id="SJPP01000001">
    <property type="protein sequence ID" value="TWU12153.1"/>
    <property type="molecule type" value="Genomic_DNA"/>
</dbReference>
<dbReference type="SUPFAM" id="SSF69318">
    <property type="entry name" value="Integrin alpha N-terminal domain"/>
    <property type="match status" value="1"/>
</dbReference>
<proteinExistence type="predicted"/>
<feature type="chain" id="PRO_5022835912" evidence="2">
    <location>
        <begin position="27"/>
        <end position="408"/>
    </location>
</feature>
<evidence type="ECO:0000256" key="2">
    <source>
        <dbReference type="SAM" id="SignalP"/>
    </source>
</evidence>
<evidence type="ECO:0000313" key="3">
    <source>
        <dbReference type="EMBL" id="TWU12153.1"/>
    </source>
</evidence>
<dbReference type="PANTHER" id="PTHR44103">
    <property type="entry name" value="PROPROTEIN CONVERTASE P"/>
    <property type="match status" value="1"/>
</dbReference>
<reference evidence="3 4" key="1">
    <citation type="submission" date="2019-02" db="EMBL/GenBank/DDBJ databases">
        <title>Deep-cultivation of Planctomycetes and their phenomic and genomic characterization uncovers novel biology.</title>
        <authorList>
            <person name="Wiegand S."/>
            <person name="Jogler M."/>
            <person name="Boedeker C."/>
            <person name="Pinto D."/>
            <person name="Vollmers J."/>
            <person name="Rivas-Marin E."/>
            <person name="Kohn T."/>
            <person name="Peeters S.H."/>
            <person name="Heuer A."/>
            <person name="Rast P."/>
            <person name="Oberbeckmann S."/>
            <person name="Bunk B."/>
            <person name="Jeske O."/>
            <person name="Meyerdierks A."/>
            <person name="Storesund J.E."/>
            <person name="Kallscheuer N."/>
            <person name="Luecker S."/>
            <person name="Lage O.M."/>
            <person name="Pohl T."/>
            <person name="Merkel B.J."/>
            <person name="Hornburger P."/>
            <person name="Mueller R.-W."/>
            <person name="Bruemmer F."/>
            <person name="Labrenz M."/>
            <person name="Spormann A.M."/>
            <person name="Op Den Camp H."/>
            <person name="Overmann J."/>
            <person name="Amann R."/>
            <person name="Jetten M.S.M."/>
            <person name="Mascher T."/>
            <person name="Medema M.H."/>
            <person name="Devos D.P."/>
            <person name="Kaster A.-K."/>
            <person name="Ovreas L."/>
            <person name="Rohde M."/>
            <person name="Galperin M.Y."/>
            <person name="Jogler C."/>
        </authorList>
    </citation>
    <scope>NUCLEOTIDE SEQUENCE [LARGE SCALE GENOMIC DNA]</scope>
    <source>
        <strain evidence="3 4">CA54</strain>
    </source>
</reference>